<dbReference type="AlphaFoldDB" id="A0AAN8PJ44"/>
<protein>
    <submittedName>
        <fullName evidence="4">Uncharacterized protein</fullName>
    </submittedName>
</protein>
<feature type="region of interest" description="Disordered" evidence="1">
    <location>
        <begin position="345"/>
        <end position="371"/>
    </location>
</feature>
<evidence type="ECO:0000256" key="2">
    <source>
        <dbReference type="SAM" id="Phobius"/>
    </source>
</evidence>
<feature type="region of interest" description="Disordered" evidence="1">
    <location>
        <begin position="273"/>
        <end position="307"/>
    </location>
</feature>
<feature type="region of interest" description="Disordered" evidence="1">
    <location>
        <begin position="395"/>
        <end position="427"/>
    </location>
</feature>
<organism evidence="4 5">
    <name type="scientific">Patella caerulea</name>
    <name type="common">Rayed Mediterranean limpet</name>
    <dbReference type="NCBI Taxonomy" id="87958"/>
    <lineage>
        <taxon>Eukaryota</taxon>
        <taxon>Metazoa</taxon>
        <taxon>Spiralia</taxon>
        <taxon>Lophotrochozoa</taxon>
        <taxon>Mollusca</taxon>
        <taxon>Gastropoda</taxon>
        <taxon>Patellogastropoda</taxon>
        <taxon>Patelloidea</taxon>
        <taxon>Patellidae</taxon>
        <taxon>Patella</taxon>
    </lineage>
</organism>
<keyword evidence="2" id="KW-0812">Transmembrane</keyword>
<dbReference type="Proteomes" id="UP001347796">
    <property type="component" value="Unassembled WGS sequence"/>
</dbReference>
<keyword evidence="3" id="KW-0732">Signal</keyword>
<proteinExistence type="predicted"/>
<feature type="chain" id="PRO_5042811599" evidence="3">
    <location>
        <begin position="22"/>
        <end position="543"/>
    </location>
</feature>
<feature type="compositionally biased region" description="Low complexity" evidence="1">
    <location>
        <begin position="273"/>
        <end position="296"/>
    </location>
</feature>
<name>A0AAN8PJ44_PATCE</name>
<feature type="compositionally biased region" description="Polar residues" evidence="1">
    <location>
        <begin position="512"/>
        <end position="527"/>
    </location>
</feature>
<evidence type="ECO:0000313" key="5">
    <source>
        <dbReference type="Proteomes" id="UP001347796"/>
    </source>
</evidence>
<sequence length="543" mass="57125">MKLTYFLGYAILSCLSVEVRGGACGTNTNVVRMCYAEAKTGTDIYLELDVLSTDRITQCTCTATLITTTSGGNQPTVTIFPPSSWSTCDYRLDMTRPGISGVFNCLGTTNQATPFQLQNNGDAVNIVLAQDIGSNNQISECNRIFLQANSGESMTVACQAGVTSTDPTAQPATTQPTTSQTTTTQATTQLTTTQQTTQPTTTQSATQPTTTQSTTLMAQPTTTVAQPTTTIVQPTTTMTQPTTVVQPATTVLQPATTVAQLATTMAQATTTMAQPTTTMAQPTTTEPATQSTTGATDTREQSRIKGKVTKDDSKSDLIIPIACGVGLLLLIIALVAVLLIQKSRKKRDEELVEGGNGNNNDDYGKPMGAVNSGYMEEINPNKGSVYASDAVSDVAVDSDTSLSPPPPPPNNVNNEISDAAPNLENTPTNVSPNYENTSINLESSQLSDISNSRIAAIHAPTDVGSPEINDVSPNYENTSTNLESSQLGDISNSGIAAIHAPTDVGSPEINDVSPNYDNTPTNLESSQISDIANSRISAIHDIN</sequence>
<feature type="region of interest" description="Disordered" evidence="1">
    <location>
        <begin position="501"/>
        <end position="527"/>
    </location>
</feature>
<feature type="transmembrane region" description="Helical" evidence="2">
    <location>
        <begin position="317"/>
        <end position="340"/>
    </location>
</feature>
<evidence type="ECO:0000313" key="4">
    <source>
        <dbReference type="EMBL" id="KAK6171465.1"/>
    </source>
</evidence>
<comment type="caution">
    <text evidence="4">The sequence shown here is derived from an EMBL/GenBank/DDBJ whole genome shotgun (WGS) entry which is preliminary data.</text>
</comment>
<dbReference type="EMBL" id="JAZGQO010000014">
    <property type="protein sequence ID" value="KAK6171465.1"/>
    <property type="molecule type" value="Genomic_DNA"/>
</dbReference>
<keyword evidence="2" id="KW-0472">Membrane</keyword>
<feature type="compositionally biased region" description="Basic and acidic residues" evidence="1">
    <location>
        <begin position="297"/>
        <end position="307"/>
    </location>
</feature>
<reference evidence="4 5" key="1">
    <citation type="submission" date="2024-01" db="EMBL/GenBank/DDBJ databases">
        <title>The genome of the rayed Mediterranean limpet Patella caerulea (Linnaeus, 1758).</title>
        <authorList>
            <person name="Anh-Thu Weber A."/>
            <person name="Halstead-Nussloch G."/>
        </authorList>
    </citation>
    <scope>NUCLEOTIDE SEQUENCE [LARGE SCALE GENOMIC DNA]</scope>
    <source>
        <strain evidence="4">AATW-2023a</strain>
        <tissue evidence="4">Whole specimen</tissue>
    </source>
</reference>
<evidence type="ECO:0000256" key="1">
    <source>
        <dbReference type="SAM" id="MobiDB-lite"/>
    </source>
</evidence>
<evidence type="ECO:0000256" key="3">
    <source>
        <dbReference type="SAM" id="SignalP"/>
    </source>
</evidence>
<gene>
    <name evidence="4" type="ORF">SNE40_019651</name>
</gene>
<keyword evidence="5" id="KW-1185">Reference proteome</keyword>
<keyword evidence="2" id="KW-1133">Transmembrane helix</keyword>
<feature type="region of interest" description="Disordered" evidence="1">
    <location>
        <begin position="164"/>
        <end position="215"/>
    </location>
</feature>
<feature type="signal peptide" evidence="3">
    <location>
        <begin position="1"/>
        <end position="21"/>
    </location>
</feature>
<accession>A0AAN8PJ44</accession>